<dbReference type="InterPro" id="IPR018617">
    <property type="entry name" value="Ima1_N"/>
</dbReference>
<feature type="domain" description="Ima1 N-terminal" evidence="9">
    <location>
        <begin position="36"/>
        <end position="153"/>
    </location>
</feature>
<feature type="compositionally biased region" description="Polar residues" evidence="7">
    <location>
        <begin position="342"/>
        <end position="358"/>
    </location>
</feature>
<dbReference type="InterPro" id="IPR040041">
    <property type="entry name" value="TMEM201"/>
</dbReference>
<dbReference type="PANTHER" id="PTHR28646:SF1">
    <property type="entry name" value="TRANSMEMBRANE PROTEIN 201"/>
    <property type="match status" value="1"/>
</dbReference>
<dbReference type="GO" id="GO:0005637">
    <property type="term" value="C:nuclear inner membrane"/>
    <property type="evidence" value="ECO:0007669"/>
    <property type="project" value="UniProtKB-SubCell"/>
</dbReference>
<feature type="compositionally biased region" description="Polar residues" evidence="7">
    <location>
        <begin position="369"/>
        <end position="378"/>
    </location>
</feature>
<reference evidence="10" key="1">
    <citation type="journal article" date="2021" name="Mol. Ecol. Resour.">
        <title>Apolygus lucorum genome provides insights into omnivorousness and mesophyll feeding.</title>
        <authorList>
            <person name="Liu Y."/>
            <person name="Liu H."/>
            <person name="Wang H."/>
            <person name="Huang T."/>
            <person name="Liu B."/>
            <person name="Yang B."/>
            <person name="Yin L."/>
            <person name="Li B."/>
            <person name="Zhang Y."/>
            <person name="Zhang S."/>
            <person name="Jiang F."/>
            <person name="Zhang X."/>
            <person name="Ren Y."/>
            <person name="Wang B."/>
            <person name="Wang S."/>
            <person name="Lu Y."/>
            <person name="Wu K."/>
            <person name="Fan W."/>
            <person name="Wang G."/>
        </authorList>
    </citation>
    <scope>NUCLEOTIDE SEQUENCE</scope>
    <source>
        <strain evidence="10">12Hb</strain>
    </source>
</reference>
<dbReference type="PANTHER" id="PTHR28646">
    <property type="entry name" value="TRANSMEMBRANE PROTEIN 201"/>
    <property type="match status" value="1"/>
</dbReference>
<evidence type="ECO:0000256" key="3">
    <source>
        <dbReference type="ARBA" id="ARBA00022692"/>
    </source>
</evidence>
<keyword evidence="5 8" id="KW-0472">Membrane</keyword>
<sequence length="555" mass="61544">MDLSLVWLLSTAVAFIGTVVLREIYMWLRNLIPKSVECWFCKHKTEVPFNLSNSWHCPKCEQYNGFTQDGDYNKSIDQQYDGKLNFSVSTFGRCKNAWQRKNSLCTKCNQNQELKVKQLATFEPINEWNYNAEIEHFRAQIEKAYALCGNCEALLHTVLKREREEYSVPRRLNSSFVPKHATGTWILLLNIIVALLMAVIGFLQTRGASFVNKELKSVALPFLKEHLPAVHNHAIKLAPTVVRQIAILLSDYVLLSGALLCLLAYYRTQRQPISLLFNSLTWLGVLAVSLYSVNTSASVFLPFCQVSLGLMSSIVSFLVLKDIYTDVRDHQLKQQTFLQPKVPTTTNYSPKRSTSTPRGTPPGSRFSYVDSTTHSVEGSPTDGDKGMPNHEVKWPGKYVGLEPGIRGLNLGPVAPRSRDDDAHSLWSANTVNLASSTSYNPNASYWSLYSGIPNAGSRSSPVMSPLGLSSPSIYSAHSINGGLSRPTSPTQTIMSQTATSFHTAADSTLRRRTMLSGSSIPSPSGISQAWRKVGPLEGKDIADILEVGGRSLLNF</sequence>
<comment type="subcellular location">
    <subcellularLocation>
        <location evidence="1">Nucleus inner membrane</location>
        <topology evidence="1">Multi-pass membrane protein</topology>
    </subcellularLocation>
</comment>
<feature type="transmembrane region" description="Helical" evidence="8">
    <location>
        <begin position="185"/>
        <end position="203"/>
    </location>
</feature>
<dbReference type="GO" id="GO:0051015">
    <property type="term" value="F:actin filament binding"/>
    <property type="evidence" value="ECO:0007669"/>
    <property type="project" value="TreeGrafter"/>
</dbReference>
<keyword evidence="3 8" id="KW-0812">Transmembrane</keyword>
<dbReference type="GO" id="GO:0005521">
    <property type="term" value="F:lamin binding"/>
    <property type="evidence" value="ECO:0007669"/>
    <property type="project" value="TreeGrafter"/>
</dbReference>
<dbReference type="Proteomes" id="UP000466442">
    <property type="component" value="Unassembled WGS sequence"/>
</dbReference>
<dbReference type="OrthoDB" id="5966927at2759"/>
<evidence type="ECO:0000256" key="5">
    <source>
        <dbReference type="ARBA" id="ARBA00023136"/>
    </source>
</evidence>
<evidence type="ECO:0000256" key="8">
    <source>
        <dbReference type="SAM" id="Phobius"/>
    </source>
</evidence>
<comment type="similarity">
    <text evidence="2">Belongs to the TMEM201 family.</text>
</comment>
<accession>A0A8S9XIR4</accession>
<keyword evidence="4 8" id="KW-1133">Transmembrane helix</keyword>
<gene>
    <name evidence="10" type="ORF">GE061_014635</name>
</gene>
<feature type="transmembrane region" description="Helical" evidence="8">
    <location>
        <begin position="299"/>
        <end position="320"/>
    </location>
</feature>
<evidence type="ECO:0000313" key="10">
    <source>
        <dbReference type="EMBL" id="KAF6208893.1"/>
    </source>
</evidence>
<feature type="transmembrane region" description="Helical" evidence="8">
    <location>
        <begin position="245"/>
        <end position="266"/>
    </location>
</feature>
<evidence type="ECO:0000313" key="11">
    <source>
        <dbReference type="Proteomes" id="UP000466442"/>
    </source>
</evidence>
<dbReference type="AlphaFoldDB" id="A0A8S9XIR4"/>
<dbReference type="Pfam" id="PF09779">
    <property type="entry name" value="Ima1_N"/>
    <property type="match status" value="1"/>
</dbReference>
<organism evidence="10 11">
    <name type="scientific">Apolygus lucorum</name>
    <name type="common">Small green plant bug</name>
    <name type="synonym">Lygocoris lucorum</name>
    <dbReference type="NCBI Taxonomy" id="248454"/>
    <lineage>
        <taxon>Eukaryota</taxon>
        <taxon>Metazoa</taxon>
        <taxon>Ecdysozoa</taxon>
        <taxon>Arthropoda</taxon>
        <taxon>Hexapoda</taxon>
        <taxon>Insecta</taxon>
        <taxon>Pterygota</taxon>
        <taxon>Neoptera</taxon>
        <taxon>Paraneoptera</taxon>
        <taxon>Hemiptera</taxon>
        <taxon>Heteroptera</taxon>
        <taxon>Panheteroptera</taxon>
        <taxon>Cimicomorpha</taxon>
        <taxon>Miridae</taxon>
        <taxon>Mirini</taxon>
        <taxon>Apolygus</taxon>
    </lineage>
</organism>
<proteinExistence type="inferred from homology"/>
<evidence type="ECO:0000256" key="7">
    <source>
        <dbReference type="SAM" id="MobiDB-lite"/>
    </source>
</evidence>
<evidence type="ECO:0000256" key="2">
    <source>
        <dbReference type="ARBA" id="ARBA00007600"/>
    </source>
</evidence>
<name>A0A8S9XIR4_APOLU</name>
<evidence type="ECO:0000256" key="4">
    <source>
        <dbReference type="ARBA" id="ARBA00022989"/>
    </source>
</evidence>
<comment type="caution">
    <text evidence="10">The sequence shown here is derived from an EMBL/GenBank/DDBJ whole genome shotgun (WGS) entry which is preliminary data.</text>
</comment>
<evidence type="ECO:0000256" key="1">
    <source>
        <dbReference type="ARBA" id="ARBA00004473"/>
    </source>
</evidence>
<dbReference type="GO" id="GO:0030473">
    <property type="term" value="P:nuclear migration along microtubule"/>
    <property type="evidence" value="ECO:0007669"/>
    <property type="project" value="TreeGrafter"/>
</dbReference>
<evidence type="ECO:0000259" key="9">
    <source>
        <dbReference type="Pfam" id="PF09779"/>
    </source>
</evidence>
<keyword evidence="6" id="KW-0539">Nucleus</keyword>
<protein>
    <recommendedName>
        <fullName evidence="9">Ima1 N-terminal domain-containing protein</fullName>
    </recommendedName>
</protein>
<feature type="transmembrane region" description="Helical" evidence="8">
    <location>
        <begin position="6"/>
        <end position="25"/>
    </location>
</feature>
<feature type="region of interest" description="Disordered" evidence="7">
    <location>
        <begin position="342"/>
        <end position="390"/>
    </location>
</feature>
<evidence type="ECO:0000256" key="6">
    <source>
        <dbReference type="ARBA" id="ARBA00023242"/>
    </source>
</evidence>
<dbReference type="EMBL" id="WIXP02000006">
    <property type="protein sequence ID" value="KAF6208893.1"/>
    <property type="molecule type" value="Genomic_DNA"/>
</dbReference>
<keyword evidence="11" id="KW-1185">Reference proteome</keyword>
<feature type="transmembrane region" description="Helical" evidence="8">
    <location>
        <begin position="273"/>
        <end position="293"/>
    </location>
</feature>